<dbReference type="InterPro" id="IPR001873">
    <property type="entry name" value="ENaC"/>
</dbReference>
<evidence type="ECO:0000256" key="8">
    <source>
        <dbReference type="ARBA" id="ARBA00023065"/>
    </source>
</evidence>
<keyword evidence="10 12" id="KW-0739">Sodium transport</keyword>
<dbReference type="EMBL" id="LNIX01000007">
    <property type="protein sequence ID" value="OXA51594.1"/>
    <property type="molecule type" value="Genomic_DNA"/>
</dbReference>
<dbReference type="STRING" id="158441.A0A226E3J8"/>
<evidence type="ECO:0000256" key="7">
    <source>
        <dbReference type="ARBA" id="ARBA00023053"/>
    </source>
</evidence>
<reference evidence="14 15" key="1">
    <citation type="submission" date="2015-12" db="EMBL/GenBank/DDBJ databases">
        <title>The genome of Folsomia candida.</title>
        <authorList>
            <person name="Faddeeva A."/>
            <person name="Derks M.F."/>
            <person name="Anvar Y."/>
            <person name="Smit S."/>
            <person name="Van Straalen N."/>
            <person name="Roelofs D."/>
        </authorList>
    </citation>
    <scope>NUCLEOTIDE SEQUENCE [LARGE SCALE GENOMIC DNA]</scope>
    <source>
        <strain evidence="14 15">VU population</strain>
        <tissue evidence="14">Whole body</tissue>
    </source>
</reference>
<comment type="caution">
    <text evidence="14">The sequence shown here is derived from an EMBL/GenBank/DDBJ whole genome shotgun (WGS) entry which is preliminary data.</text>
</comment>
<dbReference type="OMA" id="RPNYEHF"/>
<dbReference type="GO" id="GO:0015280">
    <property type="term" value="F:ligand-gated sodium channel activity"/>
    <property type="evidence" value="ECO:0007669"/>
    <property type="project" value="TreeGrafter"/>
</dbReference>
<keyword evidence="4 12" id="KW-0894">Sodium channel</keyword>
<dbReference type="Proteomes" id="UP000198287">
    <property type="component" value="Unassembled WGS sequence"/>
</dbReference>
<keyword evidence="6 13" id="KW-1133">Transmembrane helix</keyword>
<dbReference type="Pfam" id="PF00858">
    <property type="entry name" value="ASC"/>
    <property type="match status" value="1"/>
</dbReference>
<dbReference type="Gene3D" id="2.60.470.10">
    <property type="entry name" value="Acid-sensing ion channels like domains"/>
    <property type="match status" value="1"/>
</dbReference>
<keyword evidence="8 12" id="KW-0406">Ion transport</keyword>
<dbReference type="OrthoDB" id="6021021at2759"/>
<dbReference type="PANTHER" id="PTHR11690">
    <property type="entry name" value="AMILORIDE-SENSITIVE SODIUM CHANNEL-RELATED"/>
    <property type="match status" value="1"/>
</dbReference>
<evidence type="ECO:0000256" key="4">
    <source>
        <dbReference type="ARBA" id="ARBA00022461"/>
    </source>
</evidence>
<comment type="subcellular location">
    <subcellularLocation>
        <location evidence="1">Membrane</location>
        <topology evidence="1">Multi-pass membrane protein</topology>
    </subcellularLocation>
</comment>
<evidence type="ECO:0000313" key="15">
    <source>
        <dbReference type="Proteomes" id="UP000198287"/>
    </source>
</evidence>
<dbReference type="GO" id="GO:0005886">
    <property type="term" value="C:plasma membrane"/>
    <property type="evidence" value="ECO:0007669"/>
    <property type="project" value="TreeGrafter"/>
</dbReference>
<evidence type="ECO:0000256" key="1">
    <source>
        <dbReference type="ARBA" id="ARBA00004141"/>
    </source>
</evidence>
<evidence type="ECO:0000256" key="5">
    <source>
        <dbReference type="ARBA" id="ARBA00022692"/>
    </source>
</evidence>
<feature type="transmembrane region" description="Helical" evidence="13">
    <location>
        <begin position="310"/>
        <end position="335"/>
    </location>
</feature>
<evidence type="ECO:0000256" key="2">
    <source>
        <dbReference type="ARBA" id="ARBA00007193"/>
    </source>
</evidence>
<evidence type="ECO:0000313" key="14">
    <source>
        <dbReference type="EMBL" id="OXA51594.1"/>
    </source>
</evidence>
<sequence length="433" mass="49275">MMKLCLWQGNVYDCSELFRPIETNFGKCCTFNMVPQTLLHRYMDDARDAPQDISDWNEWTSMSELISKGDLSSRKKFPRVQNRAGKVSGLAFLVDPDLEEYFCTASDSTGFRLATHLSTDVPHVTDFGLAIRPNYEHFVSVRPEITLADDVIEGISIEKRNCYMDGEFRLNYYNYYTSSNCMDECIANLTYEACNCVRYYMPRDHNRAICGPAKYQCAEDVKQKSFNLGVKNICQNCLPTCTEIKYFADATSTPFRRRVDLWADEYNKSTSWAKSNISIIHVYFGQDSSYARVRSQLYGFSDLVANFGGIMGLMCGFSGLSFIELIYFFSLRVWFRQRRKRHLRQKQELREAAERDRETALAYLGVGLSSSRRASIESARSNANNSISFKPISLVANSANEKDVDSLSSGYVSNSPTNLADNNGDDVVAVSKF</sequence>
<protein>
    <submittedName>
        <fullName evidence="14">Pickpocket protein 28</fullName>
    </submittedName>
</protein>
<keyword evidence="7" id="KW-0915">Sodium</keyword>
<comment type="similarity">
    <text evidence="2 12">Belongs to the amiloride-sensitive sodium channel (TC 1.A.6) family.</text>
</comment>
<evidence type="ECO:0000256" key="6">
    <source>
        <dbReference type="ARBA" id="ARBA00022989"/>
    </source>
</evidence>
<dbReference type="PANTHER" id="PTHR11690:SF288">
    <property type="entry name" value="AMILORIDE-SENSITIVE NA+ CHANNEL-RELATED"/>
    <property type="match status" value="1"/>
</dbReference>
<evidence type="ECO:0000256" key="10">
    <source>
        <dbReference type="ARBA" id="ARBA00023201"/>
    </source>
</evidence>
<name>A0A226E3J8_FOLCA</name>
<evidence type="ECO:0000256" key="9">
    <source>
        <dbReference type="ARBA" id="ARBA00023136"/>
    </source>
</evidence>
<organism evidence="14 15">
    <name type="scientific">Folsomia candida</name>
    <name type="common">Springtail</name>
    <dbReference type="NCBI Taxonomy" id="158441"/>
    <lineage>
        <taxon>Eukaryota</taxon>
        <taxon>Metazoa</taxon>
        <taxon>Ecdysozoa</taxon>
        <taxon>Arthropoda</taxon>
        <taxon>Hexapoda</taxon>
        <taxon>Collembola</taxon>
        <taxon>Entomobryomorpha</taxon>
        <taxon>Isotomoidea</taxon>
        <taxon>Isotomidae</taxon>
        <taxon>Proisotominae</taxon>
        <taxon>Folsomia</taxon>
    </lineage>
</organism>
<keyword evidence="15" id="KW-1185">Reference proteome</keyword>
<keyword evidence="3 12" id="KW-0813">Transport</keyword>
<evidence type="ECO:0000256" key="12">
    <source>
        <dbReference type="RuleBase" id="RU000679"/>
    </source>
</evidence>
<keyword evidence="11 12" id="KW-0407">Ion channel</keyword>
<gene>
    <name evidence="14" type="ORF">Fcan01_13066</name>
</gene>
<proteinExistence type="inferred from homology"/>
<keyword evidence="9 13" id="KW-0472">Membrane</keyword>
<evidence type="ECO:0000256" key="3">
    <source>
        <dbReference type="ARBA" id="ARBA00022448"/>
    </source>
</evidence>
<dbReference type="Gene3D" id="1.10.287.770">
    <property type="entry name" value="YojJ-like"/>
    <property type="match status" value="1"/>
</dbReference>
<accession>A0A226E3J8</accession>
<dbReference type="AlphaFoldDB" id="A0A226E3J8"/>
<evidence type="ECO:0000256" key="11">
    <source>
        <dbReference type="ARBA" id="ARBA00023303"/>
    </source>
</evidence>
<evidence type="ECO:0000256" key="13">
    <source>
        <dbReference type="SAM" id="Phobius"/>
    </source>
</evidence>
<keyword evidence="5 12" id="KW-0812">Transmembrane</keyword>